<comment type="catalytic activity">
    <reaction evidence="13">
        <text>L-homoserine + NAD(+) = L-aspartate 4-semialdehyde + NADH + H(+)</text>
        <dbReference type="Rhea" id="RHEA:15757"/>
        <dbReference type="ChEBI" id="CHEBI:15378"/>
        <dbReference type="ChEBI" id="CHEBI:57476"/>
        <dbReference type="ChEBI" id="CHEBI:57540"/>
        <dbReference type="ChEBI" id="CHEBI:57945"/>
        <dbReference type="ChEBI" id="CHEBI:537519"/>
        <dbReference type="EC" id="1.1.1.3"/>
    </reaction>
    <physiologicalReaction direction="right-to-left" evidence="13">
        <dbReference type="Rhea" id="RHEA:15759"/>
    </physiologicalReaction>
</comment>
<dbReference type="Pfam" id="PF03447">
    <property type="entry name" value="NAD_binding_3"/>
    <property type="match status" value="1"/>
</dbReference>
<dbReference type="GO" id="GO:0004072">
    <property type="term" value="F:aspartate kinase activity"/>
    <property type="evidence" value="ECO:0007669"/>
    <property type="project" value="InterPro"/>
</dbReference>
<dbReference type="SUPFAM" id="SSF55347">
    <property type="entry name" value="Glyceraldehyde-3-phosphate dehydrogenase-like, C-terminal domain"/>
    <property type="match status" value="1"/>
</dbReference>
<dbReference type="GO" id="GO:0009089">
    <property type="term" value="P:lysine biosynthetic process via diaminopimelate"/>
    <property type="evidence" value="ECO:0007669"/>
    <property type="project" value="UniProtKB-ARBA"/>
</dbReference>
<dbReference type="PANTHER" id="PTHR43070">
    <property type="match status" value="1"/>
</dbReference>
<sequence length="733" mass="79319">MRHIHKFGGSSLADADCYLKVAALVRRHCQKGDVVVVSASGDTTDHLLALTLDSLPALKAQQQALFKGIEGVDKVAQLSAALSADINAIEQALTDGITNSDWLVSFGEIWSARLLAALLDARFLDARDFLVIADGQVQPQSRERLQAIASDELTIVTGFIGADAQGETRTLGRNGSDYSATLVASFLEAASVTIWTDVSGIYTADPRKLEGAYTQNHLAGKVATELARLGSPVLHPRTLGPLDLTRQQLIIRCTFAPDEGGTRISTERANKNLASLTWRGDVYRCHAAEASSDIRAQAYAEEEGGAILYLPFAFGEQAEKLTLLALVGQGLDWQSPAGQALANVAQQGGLVHQAKGPEGLSLIAFVRELPAKSLLARLHDQLFAVGVVVLGVGNIGGCWLDGFAPRLKDRLRLYGLANSKKQLFSLNGIKPANWRNEFAKGGEPRFEGDLLEAFKKAPFAHLLLLDLTASKAVADQYPKFLNAGVHLVSANKQAGSAPLGEYDRLHVTLRQSGRRWFYNTTVGAGLPVQAAIRDLLGCGDDLEGVGGVFSGTLCWLFQNFDGTKPFSQLVKEAHAKGFTEPDPRDDLNGLDAARKLLILAREAGWRLELDNIHIDNLVPEHLRNISRDEFFARLDELDQPLLAALNQAKAKGKLLRYVGNLRQEEDGFRATVGLETLDATHPFANLTAGDNIFAIQSRYYRENPLIIRGPGAGPHVTAAGVQSDVIQLLSWLA</sequence>
<comment type="caution">
    <text evidence="17">The sequence shown here is derived from an EMBL/GenBank/DDBJ whole genome shotgun (WGS) entry which is preliminary data.</text>
</comment>
<dbReference type="EMBL" id="RJUL01000014">
    <property type="protein sequence ID" value="ROQ18866.1"/>
    <property type="molecule type" value="Genomic_DNA"/>
</dbReference>
<dbReference type="InterPro" id="IPR001342">
    <property type="entry name" value="HDH_cat"/>
</dbReference>
<dbReference type="InterPro" id="IPR001048">
    <property type="entry name" value="Asp/Glu/Uridylate_kinase"/>
</dbReference>
<evidence type="ECO:0000259" key="16">
    <source>
        <dbReference type="Pfam" id="PF03447"/>
    </source>
</evidence>
<comment type="pathway">
    <text evidence="4">Amino-acid biosynthesis; L-methionine biosynthesis via de novo pathway; L-homoserine from L-aspartate: step 3/3.</text>
</comment>
<protein>
    <recommendedName>
        <fullName evidence="6">homoserine dehydrogenase</fullName>
        <ecNumber evidence="6">1.1.1.3</ecNumber>
    </recommendedName>
</protein>
<feature type="domain" description="Aspartate/glutamate/uridylate kinase" evidence="14">
    <location>
        <begin position="1"/>
        <end position="251"/>
    </location>
</feature>
<dbReference type="InterPro" id="IPR005106">
    <property type="entry name" value="Asp/hSer_DH_NAD-bd"/>
</dbReference>
<reference evidence="17 18" key="1">
    <citation type="submission" date="2018-11" db="EMBL/GenBank/DDBJ databases">
        <title>Genomic Encyclopedia of Type Strains, Phase IV (KMG-IV): sequencing the most valuable type-strain genomes for metagenomic binning, comparative biology and taxonomic classification.</title>
        <authorList>
            <person name="Goeker M."/>
        </authorList>
    </citation>
    <scope>NUCLEOTIDE SEQUENCE [LARGE SCALE GENOMIC DNA]</scope>
    <source>
        <strain evidence="17 18">DSM 21945</strain>
    </source>
</reference>
<dbReference type="GO" id="GO:0009086">
    <property type="term" value="P:methionine biosynthetic process"/>
    <property type="evidence" value="ECO:0007669"/>
    <property type="project" value="UniProtKB-KW"/>
</dbReference>
<keyword evidence="9" id="KW-0521">NADP</keyword>
<dbReference type="GO" id="GO:0050661">
    <property type="term" value="F:NADP binding"/>
    <property type="evidence" value="ECO:0007669"/>
    <property type="project" value="InterPro"/>
</dbReference>
<comment type="pathway">
    <text evidence="2">Amino-acid biosynthesis; L-methionine biosynthesis via de novo pathway; L-homoserine from L-aspartate: step 1/3.</text>
</comment>
<keyword evidence="11" id="KW-0486">Methionine biosynthesis</keyword>
<evidence type="ECO:0000256" key="6">
    <source>
        <dbReference type="ARBA" id="ARBA00013213"/>
    </source>
</evidence>
<dbReference type="EC" id="1.1.1.3" evidence="6"/>
<feature type="domain" description="Homoserine dehydrogenase catalytic" evidence="15">
    <location>
        <begin position="527"/>
        <end position="726"/>
    </location>
</feature>
<evidence type="ECO:0000256" key="3">
    <source>
        <dbReference type="ARBA" id="ARBA00005056"/>
    </source>
</evidence>
<dbReference type="Pfam" id="PF00696">
    <property type="entry name" value="AA_kinase"/>
    <property type="match status" value="1"/>
</dbReference>
<dbReference type="Gene3D" id="3.40.50.720">
    <property type="entry name" value="NAD(P)-binding Rossmann-like Domain"/>
    <property type="match status" value="1"/>
</dbReference>
<dbReference type="InterPro" id="IPR036291">
    <property type="entry name" value="NAD(P)-bd_dom_sf"/>
</dbReference>
<name>A0A3N1P1W8_9GAMM</name>
<comment type="cofactor">
    <cofactor evidence="1">
        <name>a metal cation</name>
        <dbReference type="ChEBI" id="CHEBI:25213"/>
    </cofactor>
</comment>
<dbReference type="InterPro" id="IPR011147">
    <property type="entry name" value="Bifunc_Aspkin/hSer_DH"/>
</dbReference>
<dbReference type="RefSeq" id="WP_123422683.1">
    <property type="nucleotide sequence ID" value="NZ_RJUL01000014.1"/>
</dbReference>
<comment type="pathway">
    <text evidence="3">Amino-acid biosynthesis; L-threonine biosynthesis; L-threonine from L-aspartate: step 3/5.</text>
</comment>
<dbReference type="UniPathway" id="UPA00051">
    <property type="reaction ID" value="UER00462"/>
</dbReference>
<dbReference type="Pfam" id="PF00742">
    <property type="entry name" value="Homoserine_dh"/>
    <property type="match status" value="1"/>
</dbReference>
<dbReference type="InterPro" id="IPR019811">
    <property type="entry name" value="HDH_CS"/>
</dbReference>
<keyword evidence="7" id="KW-0028">Amino-acid biosynthesis</keyword>
<dbReference type="GO" id="GO:0009090">
    <property type="term" value="P:homoserine biosynthetic process"/>
    <property type="evidence" value="ECO:0007669"/>
    <property type="project" value="UniProtKB-ARBA"/>
</dbReference>
<gene>
    <name evidence="17" type="ORF">EDC28_11419</name>
</gene>
<comment type="catalytic activity">
    <reaction evidence="12">
        <text>L-homoserine + NADP(+) = L-aspartate 4-semialdehyde + NADPH + H(+)</text>
        <dbReference type="Rhea" id="RHEA:15761"/>
        <dbReference type="ChEBI" id="CHEBI:15378"/>
        <dbReference type="ChEBI" id="CHEBI:57476"/>
        <dbReference type="ChEBI" id="CHEBI:57783"/>
        <dbReference type="ChEBI" id="CHEBI:58349"/>
        <dbReference type="ChEBI" id="CHEBI:537519"/>
        <dbReference type="EC" id="1.1.1.3"/>
    </reaction>
    <physiologicalReaction direction="right-to-left" evidence="12">
        <dbReference type="Rhea" id="RHEA:15763"/>
    </physiologicalReaction>
</comment>
<evidence type="ECO:0000256" key="7">
    <source>
        <dbReference type="ARBA" id="ARBA00022605"/>
    </source>
</evidence>
<evidence type="ECO:0000259" key="14">
    <source>
        <dbReference type="Pfam" id="PF00696"/>
    </source>
</evidence>
<evidence type="ECO:0000256" key="5">
    <source>
        <dbReference type="ARBA" id="ARBA00005139"/>
    </source>
</evidence>
<evidence type="ECO:0000256" key="10">
    <source>
        <dbReference type="ARBA" id="ARBA00023002"/>
    </source>
</evidence>
<dbReference type="PROSITE" id="PS01042">
    <property type="entry name" value="HOMOSER_DHGENASE"/>
    <property type="match status" value="1"/>
</dbReference>
<dbReference type="UniPathway" id="UPA00050">
    <property type="reaction ID" value="UER00063"/>
</dbReference>
<dbReference type="InterPro" id="IPR018042">
    <property type="entry name" value="Aspartate_kinase_CS"/>
</dbReference>
<keyword evidence="18" id="KW-1185">Reference proteome</keyword>
<dbReference type="FunFam" id="3.30.360.10:FF:000006">
    <property type="entry name" value="Bifunctional aspartokinase/homoserine dehydrogenase"/>
    <property type="match status" value="1"/>
</dbReference>
<evidence type="ECO:0000256" key="9">
    <source>
        <dbReference type="ARBA" id="ARBA00022857"/>
    </source>
</evidence>
<organism evidence="17 18">
    <name type="scientific">Gallaecimonas pentaromativorans</name>
    <dbReference type="NCBI Taxonomy" id="584787"/>
    <lineage>
        <taxon>Bacteria</taxon>
        <taxon>Pseudomonadati</taxon>
        <taxon>Pseudomonadota</taxon>
        <taxon>Gammaproteobacteria</taxon>
        <taxon>Enterobacterales</taxon>
        <taxon>Gallaecimonadaceae</taxon>
        <taxon>Gallaecimonas</taxon>
    </lineage>
</organism>
<evidence type="ECO:0000256" key="1">
    <source>
        <dbReference type="ARBA" id="ARBA00001920"/>
    </source>
</evidence>
<dbReference type="STRING" id="584787.GCA_001247655_01303"/>
<evidence type="ECO:0000259" key="15">
    <source>
        <dbReference type="Pfam" id="PF00742"/>
    </source>
</evidence>
<evidence type="ECO:0000256" key="8">
    <source>
        <dbReference type="ARBA" id="ARBA00022697"/>
    </source>
</evidence>
<evidence type="ECO:0000313" key="18">
    <source>
        <dbReference type="Proteomes" id="UP000268033"/>
    </source>
</evidence>
<proteinExistence type="predicted"/>
<feature type="domain" description="Aspartate/homoserine dehydrogenase NAD-binding" evidence="16">
    <location>
        <begin position="391"/>
        <end position="519"/>
    </location>
</feature>
<evidence type="ECO:0000256" key="4">
    <source>
        <dbReference type="ARBA" id="ARBA00005062"/>
    </source>
</evidence>
<comment type="pathway">
    <text evidence="5">Amino-acid biosynthesis; L-threonine biosynthesis; L-threonine from L-aspartate: step 1/5.</text>
</comment>
<dbReference type="Gene3D" id="3.40.1160.10">
    <property type="entry name" value="Acetylglutamate kinase-like"/>
    <property type="match status" value="1"/>
</dbReference>
<dbReference type="PROSITE" id="PS00324">
    <property type="entry name" value="ASPARTOKINASE"/>
    <property type="match status" value="1"/>
</dbReference>
<evidence type="ECO:0000313" key="17">
    <source>
        <dbReference type="EMBL" id="ROQ18866.1"/>
    </source>
</evidence>
<dbReference type="GO" id="GO:0004412">
    <property type="term" value="F:homoserine dehydrogenase activity"/>
    <property type="evidence" value="ECO:0007669"/>
    <property type="project" value="UniProtKB-EC"/>
</dbReference>
<keyword evidence="10" id="KW-0560">Oxidoreductase</keyword>
<dbReference type="GO" id="GO:0009088">
    <property type="term" value="P:threonine biosynthetic process"/>
    <property type="evidence" value="ECO:0007669"/>
    <property type="project" value="UniProtKB-UniPathway"/>
</dbReference>
<dbReference type="SUPFAM" id="SSF53633">
    <property type="entry name" value="Carbamate kinase-like"/>
    <property type="match status" value="1"/>
</dbReference>
<dbReference type="AlphaFoldDB" id="A0A3N1P1W8"/>
<dbReference type="Gene3D" id="3.30.360.10">
    <property type="entry name" value="Dihydrodipicolinate Reductase, domain 2"/>
    <property type="match status" value="1"/>
</dbReference>
<dbReference type="PANTHER" id="PTHR43070:SF5">
    <property type="entry name" value="HOMOSERINE DEHYDROGENASE"/>
    <property type="match status" value="1"/>
</dbReference>
<evidence type="ECO:0000256" key="13">
    <source>
        <dbReference type="ARBA" id="ARBA00049031"/>
    </source>
</evidence>
<evidence type="ECO:0000256" key="11">
    <source>
        <dbReference type="ARBA" id="ARBA00023167"/>
    </source>
</evidence>
<dbReference type="InterPro" id="IPR036393">
    <property type="entry name" value="AceGlu_kinase-like_sf"/>
</dbReference>
<keyword evidence="8" id="KW-0791">Threonine biosynthesis</keyword>
<accession>A0A3N1P1W8</accession>
<dbReference type="Proteomes" id="UP000268033">
    <property type="component" value="Unassembled WGS sequence"/>
</dbReference>
<dbReference type="SUPFAM" id="SSF51735">
    <property type="entry name" value="NAD(P)-binding Rossmann-fold domains"/>
    <property type="match status" value="1"/>
</dbReference>
<evidence type="ECO:0000256" key="2">
    <source>
        <dbReference type="ARBA" id="ARBA00004986"/>
    </source>
</evidence>
<evidence type="ECO:0000256" key="12">
    <source>
        <dbReference type="ARBA" id="ARBA00048841"/>
    </source>
</evidence>